<keyword evidence="4 7" id="KW-0479">Metal-binding</keyword>
<dbReference type="CDD" id="cd01639">
    <property type="entry name" value="IMPase"/>
    <property type="match status" value="1"/>
</dbReference>
<dbReference type="PANTHER" id="PTHR20854:SF4">
    <property type="entry name" value="INOSITOL-1-MONOPHOSPHATASE-RELATED"/>
    <property type="match status" value="1"/>
</dbReference>
<evidence type="ECO:0000256" key="6">
    <source>
        <dbReference type="ARBA" id="ARBA00022842"/>
    </source>
</evidence>
<evidence type="ECO:0000256" key="1">
    <source>
        <dbReference type="ARBA" id="ARBA00001033"/>
    </source>
</evidence>
<dbReference type="InterPro" id="IPR033942">
    <property type="entry name" value="IMPase"/>
</dbReference>
<evidence type="ECO:0000256" key="7">
    <source>
        <dbReference type="PIRSR" id="PIRSR600760-2"/>
    </source>
</evidence>
<evidence type="ECO:0000256" key="5">
    <source>
        <dbReference type="ARBA" id="ARBA00022801"/>
    </source>
</evidence>
<dbReference type="FunFam" id="3.30.540.10:FF:000004">
    <property type="entry name" value="Inositol-1-monophosphatase"/>
    <property type="match status" value="1"/>
</dbReference>
<evidence type="ECO:0000256" key="3">
    <source>
        <dbReference type="ARBA" id="ARBA00009759"/>
    </source>
</evidence>
<comment type="catalytic activity">
    <reaction evidence="1 8">
        <text>a myo-inositol phosphate + H2O = myo-inositol + phosphate</text>
        <dbReference type="Rhea" id="RHEA:24056"/>
        <dbReference type="ChEBI" id="CHEBI:15377"/>
        <dbReference type="ChEBI" id="CHEBI:17268"/>
        <dbReference type="ChEBI" id="CHEBI:43474"/>
        <dbReference type="ChEBI" id="CHEBI:84139"/>
        <dbReference type="EC" id="3.1.3.25"/>
    </reaction>
</comment>
<dbReference type="Gene3D" id="3.30.540.10">
    <property type="entry name" value="Fructose-1,6-Bisphosphatase, subunit A, domain 1"/>
    <property type="match status" value="1"/>
</dbReference>
<evidence type="ECO:0000313" key="10">
    <source>
        <dbReference type="Proteomes" id="UP000061660"/>
    </source>
</evidence>
<keyword evidence="5 8" id="KW-0378">Hydrolase</keyword>
<evidence type="ECO:0000256" key="4">
    <source>
        <dbReference type="ARBA" id="ARBA00022723"/>
    </source>
</evidence>
<gene>
    <name evidence="9" type="ORF">IJ22_14780</name>
</gene>
<dbReference type="PANTHER" id="PTHR20854">
    <property type="entry name" value="INOSITOL MONOPHOSPHATASE"/>
    <property type="match status" value="1"/>
</dbReference>
<dbReference type="InterPro" id="IPR020550">
    <property type="entry name" value="Inositol_monophosphatase_CS"/>
</dbReference>
<dbReference type="EMBL" id="CP013652">
    <property type="protein sequence ID" value="ALS21854.1"/>
    <property type="molecule type" value="Genomic_DNA"/>
</dbReference>
<dbReference type="KEGG" id="pnp:IJ22_14780"/>
<dbReference type="STRING" id="162209.IJ22_14780"/>
<feature type="binding site" evidence="7">
    <location>
        <position position="95"/>
    </location>
    <ligand>
        <name>Mg(2+)</name>
        <dbReference type="ChEBI" id="CHEBI:18420"/>
        <label>1</label>
        <note>catalytic</note>
    </ligand>
</feature>
<feature type="binding site" evidence="7">
    <location>
        <position position="217"/>
    </location>
    <ligand>
        <name>Mg(2+)</name>
        <dbReference type="ChEBI" id="CHEBI:18420"/>
        <label>1</label>
        <note>catalytic</note>
    </ligand>
</feature>
<keyword evidence="6 7" id="KW-0460">Magnesium</keyword>
<dbReference type="GO" id="GO:0006020">
    <property type="term" value="P:inositol metabolic process"/>
    <property type="evidence" value="ECO:0007669"/>
    <property type="project" value="TreeGrafter"/>
</dbReference>
<dbReference type="PROSITE" id="PS00630">
    <property type="entry name" value="IMP_2"/>
    <property type="match status" value="1"/>
</dbReference>
<reference evidence="9 10" key="2">
    <citation type="journal article" date="2016" name="Genome Announc.">
        <title>Complete Genome Sequences of Two Interactive Moderate Thermophiles, Paenibacillus napthalenovorans 32O-Y and Paenibacillus sp. 32O-W.</title>
        <authorList>
            <person name="Butler R.R.III."/>
            <person name="Wang J."/>
            <person name="Stark B.C."/>
            <person name="Pombert J.F."/>
        </authorList>
    </citation>
    <scope>NUCLEOTIDE SEQUENCE [LARGE SCALE GENOMIC DNA]</scope>
    <source>
        <strain evidence="9 10">32O-Y</strain>
    </source>
</reference>
<dbReference type="PRINTS" id="PR00377">
    <property type="entry name" value="IMPHPHTASES"/>
</dbReference>
<dbReference type="GO" id="GO:0046854">
    <property type="term" value="P:phosphatidylinositol phosphate biosynthetic process"/>
    <property type="evidence" value="ECO:0007669"/>
    <property type="project" value="InterPro"/>
</dbReference>
<dbReference type="Gene3D" id="3.40.190.80">
    <property type="match status" value="1"/>
</dbReference>
<organism evidence="9 10">
    <name type="scientific">Paenibacillus naphthalenovorans</name>
    <dbReference type="NCBI Taxonomy" id="162209"/>
    <lineage>
        <taxon>Bacteria</taxon>
        <taxon>Bacillati</taxon>
        <taxon>Bacillota</taxon>
        <taxon>Bacilli</taxon>
        <taxon>Bacillales</taxon>
        <taxon>Paenibacillaceae</taxon>
        <taxon>Paenibacillus</taxon>
    </lineage>
</organism>
<reference evidence="10" key="1">
    <citation type="submission" date="2015-12" db="EMBL/GenBank/DDBJ databases">
        <title>Complete genome sequences of two moderately thermophilic Paenibacillus species.</title>
        <authorList>
            <person name="Butler R.III."/>
            <person name="Wang J."/>
            <person name="Stark B.C."/>
            <person name="Pombert J.-F."/>
        </authorList>
    </citation>
    <scope>NUCLEOTIDE SEQUENCE [LARGE SCALE GENOMIC DNA]</scope>
    <source>
        <strain evidence="10">32O-Y</strain>
    </source>
</reference>
<dbReference type="SUPFAM" id="SSF56655">
    <property type="entry name" value="Carbohydrate phosphatase"/>
    <property type="match status" value="1"/>
</dbReference>
<dbReference type="Pfam" id="PF00459">
    <property type="entry name" value="Inositol_P"/>
    <property type="match status" value="1"/>
</dbReference>
<protein>
    <recommendedName>
        <fullName evidence="8">Inositol-1-monophosphatase</fullName>
        <ecNumber evidence="8">3.1.3.25</ecNumber>
    </recommendedName>
</protein>
<dbReference type="PROSITE" id="PS00629">
    <property type="entry name" value="IMP_1"/>
    <property type="match status" value="1"/>
</dbReference>
<dbReference type="RefSeq" id="WP_062408215.1">
    <property type="nucleotide sequence ID" value="NZ_CP013652.1"/>
</dbReference>
<dbReference type="Proteomes" id="UP000061660">
    <property type="component" value="Chromosome"/>
</dbReference>
<dbReference type="EC" id="3.1.3.25" evidence="8"/>
<dbReference type="FunFam" id="3.40.190.80:FF:000020">
    <property type="entry name" value="Fructose-1,6-bisphosphatase/inositol-1-monophosphatase"/>
    <property type="match status" value="1"/>
</dbReference>
<evidence type="ECO:0000313" key="9">
    <source>
        <dbReference type="EMBL" id="ALS21854.1"/>
    </source>
</evidence>
<dbReference type="InterPro" id="IPR000760">
    <property type="entry name" value="Inositol_monophosphatase-like"/>
</dbReference>
<sequence length="267" mass="28706">MSYLEIACKAAKEAGRMIRSRAGGELAAEEKSSSFDVVTEFDKKAEQLIRASILEAYPDHAFLGEEETYHSSRPLHEVLEAAVDVPFLWIVDPIDGTTNFVHGIPGFTVSIGLACKGELVLGVVYDPSRDELFWAEQGKGAYLNGNPIKVSAAEHAAECVIATGFMPAYRELNIPSLASFGKQFRGIRVLGSAALHMAYVACGRLGAFWQYGLNAWDLAGGVVLVREAGGMVTDIGGGEFGLSVQHIICSNGKVHPAMISCLKQNVQ</sequence>
<proteinExistence type="inferred from homology"/>
<dbReference type="GO" id="GO:0046872">
    <property type="term" value="F:metal ion binding"/>
    <property type="evidence" value="ECO:0007669"/>
    <property type="project" value="UniProtKB-KW"/>
</dbReference>
<feature type="binding site" evidence="7">
    <location>
        <position position="65"/>
    </location>
    <ligand>
        <name>Mg(2+)</name>
        <dbReference type="ChEBI" id="CHEBI:18420"/>
        <label>1</label>
        <note>catalytic</note>
    </ligand>
</feature>
<dbReference type="PATRIC" id="fig|162209.4.peg.1567"/>
<name>A0A0U2W5Y8_9BACL</name>
<comment type="cofactor">
    <cofactor evidence="2 7 8">
        <name>Mg(2+)</name>
        <dbReference type="ChEBI" id="CHEBI:18420"/>
    </cofactor>
</comment>
<dbReference type="AlphaFoldDB" id="A0A0U2W5Y8"/>
<feature type="binding site" evidence="7">
    <location>
        <position position="94"/>
    </location>
    <ligand>
        <name>Mg(2+)</name>
        <dbReference type="ChEBI" id="CHEBI:18420"/>
        <label>1</label>
        <note>catalytic</note>
    </ligand>
</feature>
<dbReference type="GO" id="GO:0007165">
    <property type="term" value="P:signal transduction"/>
    <property type="evidence" value="ECO:0007669"/>
    <property type="project" value="TreeGrafter"/>
</dbReference>
<evidence type="ECO:0000256" key="8">
    <source>
        <dbReference type="RuleBase" id="RU364068"/>
    </source>
</evidence>
<keyword evidence="10" id="KW-1185">Reference proteome</keyword>
<dbReference type="GO" id="GO:0008934">
    <property type="term" value="F:inositol monophosphate 1-phosphatase activity"/>
    <property type="evidence" value="ECO:0007669"/>
    <property type="project" value="InterPro"/>
</dbReference>
<accession>A0A0U2W5Y8</accession>
<evidence type="ECO:0000256" key="2">
    <source>
        <dbReference type="ARBA" id="ARBA00001946"/>
    </source>
</evidence>
<dbReference type="OrthoDB" id="9772456at2"/>
<dbReference type="InterPro" id="IPR020583">
    <property type="entry name" value="Inositol_monoP_metal-BS"/>
</dbReference>
<comment type="similarity">
    <text evidence="3 8">Belongs to the inositol monophosphatase superfamily.</text>
</comment>
<feature type="binding site" evidence="7">
    <location>
        <position position="92"/>
    </location>
    <ligand>
        <name>Mg(2+)</name>
        <dbReference type="ChEBI" id="CHEBI:18420"/>
        <label>1</label>
        <note>catalytic</note>
    </ligand>
</feature>